<evidence type="ECO:0000313" key="2">
    <source>
        <dbReference type="EMBL" id="NXK51465.1"/>
    </source>
</evidence>
<protein>
    <submittedName>
        <fullName evidence="2">DYH10 protein</fullName>
    </submittedName>
</protein>
<dbReference type="AlphaFoldDB" id="A0A7L0K3B9"/>
<evidence type="ECO:0000313" key="3">
    <source>
        <dbReference type="Proteomes" id="UP000537522"/>
    </source>
</evidence>
<dbReference type="InterPro" id="IPR013594">
    <property type="entry name" value="Dynein_heavy_tail"/>
</dbReference>
<keyword evidence="3" id="KW-1185">Reference proteome</keyword>
<gene>
    <name evidence="2" type="primary">Dnah10_0</name>
    <name evidence="2" type="ORF">CHATOR_R14924</name>
</gene>
<organism evidence="2 3">
    <name type="scientific">Chauna torquata</name>
    <name type="common">Southern screamer</name>
    <dbReference type="NCBI Taxonomy" id="30388"/>
    <lineage>
        <taxon>Eukaryota</taxon>
        <taxon>Metazoa</taxon>
        <taxon>Chordata</taxon>
        <taxon>Craniata</taxon>
        <taxon>Vertebrata</taxon>
        <taxon>Euteleostomi</taxon>
        <taxon>Archelosauria</taxon>
        <taxon>Archosauria</taxon>
        <taxon>Dinosauria</taxon>
        <taxon>Saurischia</taxon>
        <taxon>Theropoda</taxon>
        <taxon>Coelurosauria</taxon>
        <taxon>Aves</taxon>
        <taxon>Neognathae</taxon>
        <taxon>Galloanserae</taxon>
        <taxon>Anseriformes</taxon>
        <taxon>Anhimidae</taxon>
        <taxon>Chauna</taxon>
    </lineage>
</organism>
<feature type="non-terminal residue" evidence="2">
    <location>
        <position position="115"/>
    </location>
</feature>
<accession>A0A7L0K3B9</accession>
<feature type="non-terminal residue" evidence="2">
    <location>
        <position position="1"/>
    </location>
</feature>
<comment type="caution">
    <text evidence="2">The sequence shown here is derived from an EMBL/GenBank/DDBJ whole genome shotgun (WGS) entry which is preliminary data.</text>
</comment>
<dbReference type="Proteomes" id="UP000537522">
    <property type="component" value="Unassembled WGS sequence"/>
</dbReference>
<feature type="domain" description="Dynein heavy chain tail" evidence="1">
    <location>
        <begin position="1"/>
        <end position="113"/>
    </location>
</feature>
<name>A0A7L0K3B9_CHATO</name>
<dbReference type="Pfam" id="PF08385">
    <property type="entry name" value="DHC_N1"/>
    <property type="match status" value="1"/>
</dbReference>
<dbReference type="EMBL" id="VXAL01011645">
    <property type="protein sequence ID" value="NXK51465.1"/>
    <property type="molecule type" value="Genomic_DNA"/>
</dbReference>
<proteinExistence type="predicted"/>
<sequence>VKQLYLQVTKRMKEYEDQKYDQWRHGTEQILPLLLKKSLLTVVTGGAATLINPETFEQTSVTEEPVTIEKSVQFIVNFSPRLQEIIIETKYMEQLGFPVPEIARNVALQEDKYLG</sequence>
<evidence type="ECO:0000259" key="1">
    <source>
        <dbReference type="Pfam" id="PF08385"/>
    </source>
</evidence>
<reference evidence="2 3" key="1">
    <citation type="submission" date="2019-09" db="EMBL/GenBank/DDBJ databases">
        <title>Bird 10,000 Genomes (B10K) Project - Family phase.</title>
        <authorList>
            <person name="Zhang G."/>
        </authorList>
    </citation>
    <scope>NUCLEOTIDE SEQUENCE [LARGE SCALE GENOMIC DNA]</scope>
    <source>
        <strain evidence="2">B10K-DU-011-36</strain>
        <tissue evidence="2">Muscle</tissue>
    </source>
</reference>